<reference evidence="3 4" key="1">
    <citation type="journal article" date="2019" name="Sci. Rep.">
        <title>A high-quality genome of Eragrostis curvula grass provides insights into Poaceae evolution and supports new strategies to enhance forage quality.</title>
        <authorList>
            <person name="Carballo J."/>
            <person name="Santos B.A.C.M."/>
            <person name="Zappacosta D."/>
            <person name="Garbus I."/>
            <person name="Selva J.P."/>
            <person name="Gallo C.A."/>
            <person name="Diaz A."/>
            <person name="Albertini E."/>
            <person name="Caccamo M."/>
            <person name="Echenique V."/>
        </authorList>
    </citation>
    <scope>NUCLEOTIDE SEQUENCE [LARGE SCALE GENOMIC DNA]</scope>
    <source>
        <strain evidence="4">cv. Victoria</strain>
        <tissue evidence="3">Leaf</tissue>
    </source>
</reference>
<dbReference type="Proteomes" id="UP000324897">
    <property type="component" value="Chromosome 2"/>
</dbReference>
<dbReference type="GO" id="GO:0005634">
    <property type="term" value="C:nucleus"/>
    <property type="evidence" value="ECO:0007669"/>
    <property type="project" value="TreeGrafter"/>
</dbReference>
<evidence type="ECO:0000259" key="2">
    <source>
        <dbReference type="Pfam" id="PF19273"/>
    </source>
</evidence>
<dbReference type="PANTHER" id="PTHR11223:SF11">
    <property type="entry name" value="OS11G0519500 PROTEIN"/>
    <property type="match status" value="1"/>
</dbReference>
<dbReference type="Gene3D" id="1.25.10.10">
    <property type="entry name" value="Leucine-rich Repeat Variant"/>
    <property type="match status" value="1"/>
</dbReference>
<dbReference type="InterPro" id="IPR045065">
    <property type="entry name" value="XPO1/5"/>
</dbReference>
<dbReference type="GO" id="GO:0005049">
    <property type="term" value="F:nuclear export signal receptor activity"/>
    <property type="evidence" value="ECO:0007669"/>
    <property type="project" value="InterPro"/>
</dbReference>
<dbReference type="GO" id="GO:0006611">
    <property type="term" value="P:protein export from nucleus"/>
    <property type="evidence" value="ECO:0007669"/>
    <property type="project" value="InterPro"/>
</dbReference>
<dbReference type="InterPro" id="IPR045478">
    <property type="entry name" value="Exportin-5_C"/>
</dbReference>
<dbReference type="EMBL" id="RWGY01000013">
    <property type="protein sequence ID" value="TVU25309.1"/>
    <property type="molecule type" value="Genomic_DNA"/>
</dbReference>
<sequence length="946" mass="110464">MDAAATTELELQSPMEIHTFECDGDGGSYGIRQNDNSDADYSEKSNEAFDKRKRMEFLRFMVEAAVLAVVMKRCLSPKQVIGELLKQHAAVSKRFLSAATGQWFETANIDVLASALNSLNDIWTQPDWEAFLEILCCYGEFRMDLLNIFKFFEEELKTRREETNKICQTDQTSYSALISLVQLIIPLVLKLLRFIHALWSDGADYRLPEELKEAKSYYQNFYLLGETLELRKHDVEVNELGRWMQLIRESGYNLLGLCAPINGAFSELLDSLSIYDAIMKNLRSMEFRHVTKLIDLIILPFVKHCPRKLWHEWMLKLLLPLFSYCEDMLYYSWFSLLNNGRANVPYYFGHLCGPEETIKKLEDYLLLDFTRKVSKLLGALASPELNTGIFQVDLHSPSDMISASCDLICSPSSCIVGYLLLNGCFGRLSMNLFGWWVDVEATIAVVPFCSALVQVIDATNNEKLRQFAKDDILPALIRRLHDDLPCAIQRTIKKLSYQMNLTNNNKARTDLMILCQKAYRVCVQSQDLESENLDNANTTYGFENWFEKQKADLSVKAAWTRPDEFPSSTWTWEVPECPNQFEEEFQRHLDTYIDLLHEVDAMDDCLEVSNTWGTAMLCLKENFHINLDHYEIDAEYAVDMFFDSILLFWEPQFHPLIREGQMDTLSNIARRLVLAEDSKCYKPLEVDPNDFVEHLWPYAHFYFYRKRKECGYFTAREQVKVHKKFDAHLSSGVLDADIYKFSLLKDDFVKKFVAKHIARSEFAGLSPKLLKLSLEGRAQIVRRKRQIDTYCKCLKHVMTDEKVKDHLKSLMSKLESEDFFDVSNNSIDWGKRSIQKLIDDFKEIVFRVHAFPRYLVIQGIMDYWEISRRVCVPLEDSFKEVVEVVSHRWREDLQQIWMDTRYYDDSYNDLLRQPLNKIFTQKVKAPMPTNRRSSKRSSRLRLKRQN</sequence>
<dbReference type="OrthoDB" id="651267at2759"/>
<feature type="compositionally biased region" description="Basic residues" evidence="1">
    <location>
        <begin position="932"/>
        <end position="946"/>
    </location>
</feature>
<protein>
    <recommendedName>
        <fullName evidence="2">Exportin-5 C-terminal domain-containing protein</fullName>
    </recommendedName>
</protein>
<dbReference type="GO" id="GO:0000056">
    <property type="term" value="P:ribosomal small subunit export from nucleus"/>
    <property type="evidence" value="ECO:0007669"/>
    <property type="project" value="TreeGrafter"/>
</dbReference>
<feature type="region of interest" description="Disordered" evidence="1">
    <location>
        <begin position="925"/>
        <end position="946"/>
    </location>
</feature>
<evidence type="ECO:0000313" key="3">
    <source>
        <dbReference type="EMBL" id="TVU25309.1"/>
    </source>
</evidence>
<feature type="domain" description="Exportin-5 C-terminal" evidence="2">
    <location>
        <begin position="110"/>
        <end position="483"/>
    </location>
</feature>
<dbReference type="AlphaFoldDB" id="A0A5J9UN95"/>
<proteinExistence type="predicted"/>
<dbReference type="InterPro" id="IPR011989">
    <property type="entry name" value="ARM-like"/>
</dbReference>
<evidence type="ECO:0000256" key="1">
    <source>
        <dbReference type="SAM" id="MobiDB-lite"/>
    </source>
</evidence>
<accession>A0A5J9UN95</accession>
<dbReference type="Gramene" id="TVU25309">
    <property type="protein sequence ID" value="TVU25309"/>
    <property type="gene ID" value="EJB05_27801"/>
</dbReference>
<organism evidence="3 4">
    <name type="scientific">Eragrostis curvula</name>
    <name type="common">weeping love grass</name>
    <dbReference type="NCBI Taxonomy" id="38414"/>
    <lineage>
        <taxon>Eukaryota</taxon>
        <taxon>Viridiplantae</taxon>
        <taxon>Streptophyta</taxon>
        <taxon>Embryophyta</taxon>
        <taxon>Tracheophyta</taxon>
        <taxon>Spermatophyta</taxon>
        <taxon>Magnoliopsida</taxon>
        <taxon>Liliopsida</taxon>
        <taxon>Poales</taxon>
        <taxon>Poaceae</taxon>
        <taxon>PACMAD clade</taxon>
        <taxon>Chloridoideae</taxon>
        <taxon>Eragrostideae</taxon>
        <taxon>Eragrostidinae</taxon>
        <taxon>Eragrostis</taxon>
    </lineage>
</organism>
<gene>
    <name evidence="3" type="ORF">EJB05_27801</name>
</gene>
<comment type="caution">
    <text evidence="3">The sequence shown here is derived from an EMBL/GenBank/DDBJ whole genome shotgun (WGS) entry which is preliminary data.</text>
</comment>
<name>A0A5J9UN95_9POAL</name>
<dbReference type="Pfam" id="PF19273">
    <property type="entry name" value="Exportin-5"/>
    <property type="match status" value="1"/>
</dbReference>
<evidence type="ECO:0000313" key="4">
    <source>
        <dbReference type="Proteomes" id="UP000324897"/>
    </source>
</evidence>
<dbReference type="PANTHER" id="PTHR11223">
    <property type="entry name" value="EXPORTIN 1/5"/>
    <property type="match status" value="1"/>
</dbReference>
<keyword evidence="4" id="KW-1185">Reference proteome</keyword>
<dbReference type="GO" id="GO:0005737">
    <property type="term" value="C:cytoplasm"/>
    <property type="evidence" value="ECO:0007669"/>
    <property type="project" value="TreeGrafter"/>
</dbReference>
<dbReference type="GO" id="GO:0000055">
    <property type="term" value="P:ribosomal large subunit export from nucleus"/>
    <property type="evidence" value="ECO:0007669"/>
    <property type="project" value="TreeGrafter"/>
</dbReference>